<dbReference type="InterPro" id="IPR001851">
    <property type="entry name" value="ABC_transp_permease"/>
</dbReference>
<dbReference type="PANTHER" id="PTHR30482:SF17">
    <property type="entry name" value="ABC TRANSPORTER ATP-BINDING PROTEIN"/>
    <property type="match status" value="1"/>
</dbReference>
<evidence type="ECO:0000256" key="3">
    <source>
        <dbReference type="ARBA" id="ARBA00022692"/>
    </source>
</evidence>
<evidence type="ECO:0000256" key="2">
    <source>
        <dbReference type="ARBA" id="ARBA00022475"/>
    </source>
</evidence>
<feature type="transmembrane region" description="Helical" evidence="6">
    <location>
        <begin position="106"/>
        <end position="126"/>
    </location>
</feature>
<dbReference type="Proteomes" id="UP000322876">
    <property type="component" value="Unassembled WGS sequence"/>
</dbReference>
<feature type="transmembrane region" description="Helical" evidence="6">
    <location>
        <begin position="159"/>
        <end position="186"/>
    </location>
</feature>
<evidence type="ECO:0000256" key="4">
    <source>
        <dbReference type="ARBA" id="ARBA00022989"/>
    </source>
</evidence>
<feature type="transmembrane region" description="Helical" evidence="6">
    <location>
        <begin position="282"/>
        <end position="305"/>
    </location>
</feature>
<dbReference type="AlphaFoldDB" id="A0A5A8F8W5"/>
<feature type="transmembrane region" description="Helical" evidence="6">
    <location>
        <begin position="77"/>
        <end position="99"/>
    </location>
</feature>
<evidence type="ECO:0000256" key="1">
    <source>
        <dbReference type="ARBA" id="ARBA00004651"/>
    </source>
</evidence>
<dbReference type="InterPro" id="IPR043428">
    <property type="entry name" value="LivM-like"/>
</dbReference>
<evidence type="ECO:0000256" key="6">
    <source>
        <dbReference type="SAM" id="Phobius"/>
    </source>
</evidence>
<feature type="transmembrane region" description="Helical" evidence="6">
    <location>
        <begin position="6"/>
        <end position="39"/>
    </location>
</feature>
<sequence>MKKKYLIILFLLVVGILPVFLPTFWVMIFSEILIMGLFAMSFNLLMGYSGLLSFGHAAFFGIGAYTTAFLLNSDFSSLLMVLLICMIISAVFALFFGLLSIRHDEIFFAMITLGLGMMIFTFAHNYREITGGSDGLPIMNIPDIKIMSYEITLFSPVNMYLFVLFITVIFILIMWKVVNSSFGLLLKGMRENKNRLYYVGGNIAKIRLIMFVISGTIAGACGFLFSLFSSMATPDFLHWSFSAKPVIMTILGGSTVFLGPLGGAALFFILEQIILRFTENWMFFLGTILIPIVLFFPKGVFGTIYEYITRK</sequence>
<reference evidence="7 8" key="1">
    <citation type="submission" date="2019-06" db="EMBL/GenBank/DDBJ databases">
        <title>Genomic insights into carbon and energy metabolism of Deferribacter autotrophicus revealed new metabolic traits in the phylum Deferribacteres.</title>
        <authorList>
            <person name="Slobodkin A.I."/>
            <person name="Slobodkina G.B."/>
            <person name="Allioux M."/>
            <person name="Alain K."/>
            <person name="Jebbar M."/>
            <person name="Shadrin V."/>
            <person name="Kublanov I.V."/>
            <person name="Toshchakov S.V."/>
            <person name="Bonch-Osmolovskaya E.A."/>
        </authorList>
    </citation>
    <scope>NUCLEOTIDE SEQUENCE [LARGE SCALE GENOMIC DNA]</scope>
    <source>
        <strain evidence="7 8">SL50</strain>
    </source>
</reference>
<dbReference type="GO" id="GO:0015658">
    <property type="term" value="F:branched-chain amino acid transmembrane transporter activity"/>
    <property type="evidence" value="ECO:0007669"/>
    <property type="project" value="InterPro"/>
</dbReference>
<keyword evidence="8" id="KW-1185">Reference proteome</keyword>
<dbReference type="EMBL" id="VFJB01000001">
    <property type="protein sequence ID" value="KAA0259361.1"/>
    <property type="molecule type" value="Genomic_DNA"/>
</dbReference>
<dbReference type="RefSeq" id="WP_149265182.1">
    <property type="nucleotide sequence ID" value="NZ_VFJB01000001.1"/>
</dbReference>
<evidence type="ECO:0000313" key="7">
    <source>
        <dbReference type="EMBL" id="KAA0259361.1"/>
    </source>
</evidence>
<dbReference type="CDD" id="cd06581">
    <property type="entry name" value="TM_PBP1_LivM_like"/>
    <property type="match status" value="1"/>
</dbReference>
<comment type="caution">
    <text evidence="7">The sequence shown here is derived from an EMBL/GenBank/DDBJ whole genome shotgun (WGS) entry which is preliminary data.</text>
</comment>
<keyword evidence="2" id="KW-1003">Cell membrane</keyword>
<keyword evidence="3 6" id="KW-0812">Transmembrane</keyword>
<keyword evidence="5 6" id="KW-0472">Membrane</keyword>
<comment type="subcellular location">
    <subcellularLocation>
        <location evidence="1">Cell membrane</location>
        <topology evidence="1">Multi-pass membrane protein</topology>
    </subcellularLocation>
</comment>
<dbReference type="Pfam" id="PF02653">
    <property type="entry name" value="BPD_transp_2"/>
    <property type="match status" value="1"/>
</dbReference>
<gene>
    <name evidence="7" type="ORF">FHQ18_00345</name>
</gene>
<protein>
    <submittedName>
        <fullName evidence="7">Branched-chain amino acid ABC transporter permease</fullName>
    </submittedName>
</protein>
<accession>A0A5A8F8W5</accession>
<keyword evidence="4 6" id="KW-1133">Transmembrane helix</keyword>
<dbReference type="GO" id="GO:0005886">
    <property type="term" value="C:plasma membrane"/>
    <property type="evidence" value="ECO:0007669"/>
    <property type="project" value="UniProtKB-SubCell"/>
</dbReference>
<name>A0A5A8F8W5_9BACT</name>
<dbReference type="PANTHER" id="PTHR30482">
    <property type="entry name" value="HIGH-AFFINITY BRANCHED-CHAIN AMINO ACID TRANSPORT SYSTEM PERMEASE"/>
    <property type="match status" value="1"/>
</dbReference>
<feature type="transmembrane region" description="Helical" evidence="6">
    <location>
        <begin position="51"/>
        <end position="71"/>
    </location>
</feature>
<evidence type="ECO:0000256" key="5">
    <source>
        <dbReference type="ARBA" id="ARBA00023136"/>
    </source>
</evidence>
<feature type="transmembrane region" description="Helical" evidence="6">
    <location>
        <begin position="247"/>
        <end position="270"/>
    </location>
</feature>
<feature type="transmembrane region" description="Helical" evidence="6">
    <location>
        <begin position="206"/>
        <end position="227"/>
    </location>
</feature>
<dbReference type="OrthoDB" id="9789927at2"/>
<organism evidence="7 8">
    <name type="scientific">Deferribacter autotrophicus</name>
    <dbReference type="NCBI Taxonomy" id="500465"/>
    <lineage>
        <taxon>Bacteria</taxon>
        <taxon>Pseudomonadati</taxon>
        <taxon>Deferribacterota</taxon>
        <taxon>Deferribacteres</taxon>
        <taxon>Deferribacterales</taxon>
        <taxon>Deferribacteraceae</taxon>
        <taxon>Deferribacter</taxon>
    </lineage>
</organism>
<proteinExistence type="predicted"/>
<evidence type="ECO:0000313" key="8">
    <source>
        <dbReference type="Proteomes" id="UP000322876"/>
    </source>
</evidence>